<dbReference type="Proteomes" id="UP000293360">
    <property type="component" value="Unassembled WGS sequence"/>
</dbReference>
<reference evidence="2 3" key="1">
    <citation type="submission" date="2018-06" db="EMBL/GenBank/DDBJ databases">
        <title>Complete Genomes of Monosporascus.</title>
        <authorList>
            <person name="Robinson A.J."/>
            <person name="Natvig D.O."/>
        </authorList>
    </citation>
    <scope>NUCLEOTIDE SEQUENCE [LARGE SCALE GENOMIC DNA]</scope>
    <source>
        <strain evidence="2 3">CBS 110550</strain>
    </source>
</reference>
<keyword evidence="3" id="KW-1185">Reference proteome</keyword>
<gene>
    <name evidence="2" type="ORF">DL764_008322</name>
</gene>
<comment type="caution">
    <text evidence="2">The sequence shown here is derived from an EMBL/GenBank/DDBJ whole genome shotgun (WGS) entry which is preliminary data.</text>
</comment>
<dbReference type="AlphaFoldDB" id="A0A4Q4SXV0"/>
<organism evidence="2 3">
    <name type="scientific">Monosporascus ibericus</name>
    <dbReference type="NCBI Taxonomy" id="155417"/>
    <lineage>
        <taxon>Eukaryota</taxon>
        <taxon>Fungi</taxon>
        <taxon>Dikarya</taxon>
        <taxon>Ascomycota</taxon>
        <taxon>Pezizomycotina</taxon>
        <taxon>Sordariomycetes</taxon>
        <taxon>Xylariomycetidae</taxon>
        <taxon>Xylariales</taxon>
        <taxon>Xylariales incertae sedis</taxon>
        <taxon>Monosporascus</taxon>
    </lineage>
</organism>
<dbReference type="EMBL" id="QJNU01000640">
    <property type="protein sequence ID" value="RYO91154.1"/>
    <property type="molecule type" value="Genomic_DNA"/>
</dbReference>
<proteinExistence type="predicted"/>
<evidence type="ECO:0000313" key="3">
    <source>
        <dbReference type="Proteomes" id="UP000293360"/>
    </source>
</evidence>
<evidence type="ECO:0000313" key="2">
    <source>
        <dbReference type="EMBL" id="RYO91154.1"/>
    </source>
</evidence>
<sequence>MSSGSSMNNNSLQDGSGQSSSRNGESSRAAASWSSSAGPVLEFKVQPPLTMTHNRRPPYAIIVGLTPPRRESNCFVQLSLWGPAGVPVGVVSDGMFFLAPEEPSERDERDFYRRVDGAGLLR</sequence>
<accession>A0A4Q4SXV0</accession>
<protein>
    <submittedName>
        <fullName evidence="2">Uncharacterized protein</fullName>
    </submittedName>
</protein>
<dbReference type="OrthoDB" id="4764175at2759"/>
<feature type="region of interest" description="Disordered" evidence="1">
    <location>
        <begin position="1"/>
        <end position="36"/>
    </location>
</feature>
<evidence type="ECO:0000256" key="1">
    <source>
        <dbReference type="SAM" id="MobiDB-lite"/>
    </source>
</evidence>
<name>A0A4Q4SXV0_9PEZI</name>